<evidence type="ECO:0000313" key="4">
    <source>
        <dbReference type="Proteomes" id="UP001165378"/>
    </source>
</evidence>
<organism evidence="3 4">
    <name type="scientific">Yinghuangia soli</name>
    <dbReference type="NCBI Taxonomy" id="2908204"/>
    <lineage>
        <taxon>Bacteria</taxon>
        <taxon>Bacillati</taxon>
        <taxon>Actinomycetota</taxon>
        <taxon>Actinomycetes</taxon>
        <taxon>Kitasatosporales</taxon>
        <taxon>Streptomycetaceae</taxon>
        <taxon>Yinghuangia</taxon>
    </lineage>
</organism>
<keyword evidence="4" id="KW-1185">Reference proteome</keyword>
<dbReference type="GO" id="GO:0016491">
    <property type="term" value="F:oxidoreductase activity"/>
    <property type="evidence" value="ECO:0007669"/>
    <property type="project" value="UniProtKB-KW"/>
</dbReference>
<feature type="non-terminal residue" evidence="3">
    <location>
        <position position="85"/>
    </location>
</feature>
<keyword evidence="1" id="KW-0560">Oxidoreductase</keyword>
<evidence type="ECO:0000256" key="2">
    <source>
        <dbReference type="SAM" id="MobiDB-lite"/>
    </source>
</evidence>
<dbReference type="AlphaFoldDB" id="A0AA41U4N6"/>
<sequence>MDAVTQVPAPVNEPIHSYAPGSPERARLEAELKRQASEPVELTQTIGGVQSAGGGARVDVVQPHRHGAVLGSFAGATQADARAAV</sequence>
<evidence type="ECO:0000313" key="3">
    <source>
        <dbReference type="EMBL" id="MCF2533908.1"/>
    </source>
</evidence>
<accession>A0AA41U4N6</accession>
<name>A0AA41U4N6_9ACTN</name>
<gene>
    <name evidence="3" type="ORF">LZ495_42740</name>
</gene>
<evidence type="ECO:0000256" key="1">
    <source>
        <dbReference type="ARBA" id="ARBA00023002"/>
    </source>
</evidence>
<comment type="caution">
    <text evidence="3">The sequence shown here is derived from an EMBL/GenBank/DDBJ whole genome shotgun (WGS) entry which is preliminary data.</text>
</comment>
<dbReference type="Gene3D" id="3.40.605.10">
    <property type="entry name" value="Aldehyde Dehydrogenase, Chain A, domain 1"/>
    <property type="match status" value="1"/>
</dbReference>
<dbReference type="SUPFAM" id="SSF53720">
    <property type="entry name" value="ALDH-like"/>
    <property type="match status" value="1"/>
</dbReference>
<protein>
    <submittedName>
        <fullName evidence="3">1-pyrroline-5-carboxylate dehydrogenase</fullName>
    </submittedName>
</protein>
<feature type="region of interest" description="Disordered" evidence="2">
    <location>
        <begin position="1"/>
        <end position="22"/>
    </location>
</feature>
<dbReference type="Proteomes" id="UP001165378">
    <property type="component" value="Unassembled WGS sequence"/>
</dbReference>
<proteinExistence type="predicted"/>
<reference evidence="3" key="1">
    <citation type="submission" date="2022-01" db="EMBL/GenBank/DDBJ databases">
        <title>Genome-Based Taxonomic Classification of the Phylum Actinobacteria.</title>
        <authorList>
            <person name="Gao Y."/>
        </authorList>
    </citation>
    <scope>NUCLEOTIDE SEQUENCE</scope>
    <source>
        <strain evidence="3">KLBMP 8922</strain>
    </source>
</reference>
<dbReference type="InterPro" id="IPR016161">
    <property type="entry name" value="Ald_DH/histidinol_DH"/>
</dbReference>
<dbReference type="EMBL" id="JAKFHA010000066">
    <property type="protein sequence ID" value="MCF2533908.1"/>
    <property type="molecule type" value="Genomic_DNA"/>
</dbReference>
<dbReference type="InterPro" id="IPR016162">
    <property type="entry name" value="Ald_DH_N"/>
</dbReference>